<feature type="transmembrane region" description="Helical" evidence="1">
    <location>
        <begin position="12"/>
        <end position="37"/>
    </location>
</feature>
<proteinExistence type="predicted"/>
<dbReference type="STRING" id="1850246.LPB138_02260"/>
<keyword evidence="1" id="KW-0812">Transmembrane</keyword>
<keyword evidence="1" id="KW-1133">Transmembrane helix</keyword>
<evidence type="ECO:0000313" key="3">
    <source>
        <dbReference type="Proteomes" id="UP000176050"/>
    </source>
</evidence>
<feature type="transmembrane region" description="Helical" evidence="1">
    <location>
        <begin position="67"/>
        <end position="87"/>
    </location>
</feature>
<dbReference type="NCBIfam" id="NF040945">
    <property type="entry name" value="CCC_membrane"/>
    <property type="match status" value="1"/>
</dbReference>
<organism evidence="2 3">
    <name type="scientific">Urechidicola croceus</name>
    <dbReference type="NCBI Taxonomy" id="1850246"/>
    <lineage>
        <taxon>Bacteria</taxon>
        <taxon>Pseudomonadati</taxon>
        <taxon>Bacteroidota</taxon>
        <taxon>Flavobacteriia</taxon>
        <taxon>Flavobacteriales</taxon>
        <taxon>Flavobacteriaceae</taxon>
        <taxon>Urechidicola</taxon>
    </lineage>
</organism>
<gene>
    <name evidence="2" type="ORF">LPB138_02260</name>
</gene>
<dbReference type="KEGG" id="lul:LPB138_02260"/>
<keyword evidence="1" id="KW-0472">Membrane</keyword>
<dbReference type="RefSeq" id="WP_070235687.1">
    <property type="nucleotide sequence ID" value="NZ_CP017478.1"/>
</dbReference>
<name>A0A1D8P4Y2_9FLAO</name>
<evidence type="ECO:0000313" key="2">
    <source>
        <dbReference type="EMBL" id="AOW19571.1"/>
    </source>
</evidence>
<sequence>MEKQKLQGANSALILGIFSIITACCCSGLPGLILGIIGLNSAKKAKAAADANPDAYSNIGNIEAGRITSLIGVVLGVIFLLWTIYLVSSGQWQEQMEQYQEMIEQMQNQ</sequence>
<evidence type="ECO:0000256" key="1">
    <source>
        <dbReference type="SAM" id="Phobius"/>
    </source>
</evidence>
<dbReference type="EMBL" id="CP017478">
    <property type="protein sequence ID" value="AOW19571.1"/>
    <property type="molecule type" value="Genomic_DNA"/>
</dbReference>
<dbReference type="AlphaFoldDB" id="A0A1D8P4Y2"/>
<protein>
    <recommendedName>
        <fullName evidence="4">DUF4190 domain-containing protein</fullName>
    </recommendedName>
</protein>
<dbReference type="Proteomes" id="UP000176050">
    <property type="component" value="Chromosome"/>
</dbReference>
<dbReference type="PROSITE" id="PS51257">
    <property type="entry name" value="PROKAR_LIPOPROTEIN"/>
    <property type="match status" value="1"/>
</dbReference>
<dbReference type="InterPro" id="IPR011655">
    <property type="entry name" value="MpPF26"/>
</dbReference>
<accession>A0A1D8P4Y2</accession>
<reference evidence="2 3" key="1">
    <citation type="submission" date="2016-10" db="EMBL/GenBank/DDBJ databases">
        <title>Lutibacter sp. LPB0138, isolated from marine gastropod.</title>
        <authorList>
            <person name="Kim E."/>
            <person name="Yi H."/>
        </authorList>
    </citation>
    <scope>NUCLEOTIDE SEQUENCE [LARGE SCALE GENOMIC DNA]</scope>
    <source>
        <strain evidence="2 3">LPB0138</strain>
    </source>
</reference>
<keyword evidence="3" id="KW-1185">Reference proteome</keyword>
<dbReference type="Pfam" id="PF07666">
    <property type="entry name" value="MpPF26"/>
    <property type="match status" value="1"/>
</dbReference>
<evidence type="ECO:0008006" key="4">
    <source>
        <dbReference type="Google" id="ProtNLM"/>
    </source>
</evidence>